<evidence type="ECO:0000256" key="5">
    <source>
        <dbReference type="ARBA" id="ARBA00023163"/>
    </source>
</evidence>
<dbReference type="GO" id="GO:0006352">
    <property type="term" value="P:DNA-templated transcription initiation"/>
    <property type="evidence" value="ECO:0007669"/>
    <property type="project" value="InterPro"/>
</dbReference>
<dbReference type="InterPro" id="IPR050813">
    <property type="entry name" value="Sigma-70_Factor"/>
</dbReference>
<dbReference type="AlphaFoldDB" id="F7NM25"/>
<sequence length="215" mass="24865">MFGKYLAELKQIKLLEPAAEKELWRGYKEEGNLDCRQALIEHYQPLVFKTAARWRHDERAIMDIIQEGTVGLIEAVETFDYTKGVAFSLYAVHRIRGRMLNYLEREGKYSRNVADPAALAPYDSEDLDSWENMLVDSGKAISQQAEENFLAGQVKTALERLPLKEKYVLSGVYLNEQEPKILAEALDISLSHMYRLQKQGVRRLRGMLSKLMQHW</sequence>
<keyword evidence="4" id="KW-0238">DNA-binding</keyword>
<proteinExistence type="inferred from homology"/>
<keyword evidence="5" id="KW-0804">Transcription</keyword>
<dbReference type="RefSeq" id="WP_004097366.1">
    <property type="nucleotide sequence ID" value="NZ_AFGF01000157.1"/>
</dbReference>
<dbReference type="SUPFAM" id="SSF88946">
    <property type="entry name" value="Sigma2 domain of RNA polymerase sigma factors"/>
    <property type="match status" value="1"/>
</dbReference>
<dbReference type="InterPro" id="IPR000943">
    <property type="entry name" value="RNA_pol_sigma70"/>
</dbReference>
<evidence type="ECO:0000256" key="1">
    <source>
        <dbReference type="ARBA" id="ARBA00007788"/>
    </source>
</evidence>
<dbReference type="NCBIfam" id="TIGR02937">
    <property type="entry name" value="sigma70-ECF"/>
    <property type="match status" value="1"/>
</dbReference>
<dbReference type="InterPro" id="IPR014284">
    <property type="entry name" value="RNA_pol_sigma-70_dom"/>
</dbReference>
<dbReference type="PANTHER" id="PTHR30376">
    <property type="entry name" value="SIGMA FACTOR RPOH HEAT SHOCK RELATED"/>
    <property type="match status" value="1"/>
</dbReference>
<dbReference type="eggNOG" id="COG1191">
    <property type="taxonomic scope" value="Bacteria"/>
</dbReference>
<evidence type="ECO:0000313" key="8">
    <source>
        <dbReference type="Proteomes" id="UP000003240"/>
    </source>
</evidence>
<dbReference type="Gene3D" id="1.20.120.1810">
    <property type="match status" value="1"/>
</dbReference>
<dbReference type="InterPro" id="IPR007627">
    <property type="entry name" value="RNA_pol_sigma70_r2"/>
</dbReference>
<dbReference type="GO" id="GO:0003677">
    <property type="term" value="F:DNA binding"/>
    <property type="evidence" value="ECO:0007669"/>
    <property type="project" value="UniProtKB-KW"/>
</dbReference>
<evidence type="ECO:0000313" key="7">
    <source>
        <dbReference type="EMBL" id="EGO62951.1"/>
    </source>
</evidence>
<keyword evidence="3" id="KW-0731">Sigma factor</keyword>
<dbReference type="Proteomes" id="UP000003240">
    <property type="component" value="Unassembled WGS sequence"/>
</dbReference>
<protein>
    <submittedName>
        <fullName evidence="7">RNA polymerase, sigma 28 subunit, FliA/WhiG family protein</fullName>
    </submittedName>
</protein>
<comment type="similarity">
    <text evidence="1">Belongs to the sigma-70 factor family.</text>
</comment>
<dbReference type="OrthoDB" id="2111981at2"/>
<accession>F7NM25</accession>
<dbReference type="InterPro" id="IPR013324">
    <property type="entry name" value="RNA_pol_sigma_r3/r4-like"/>
</dbReference>
<dbReference type="Pfam" id="PF04542">
    <property type="entry name" value="Sigma70_r2"/>
    <property type="match status" value="1"/>
</dbReference>
<name>F7NM25_9FIRM</name>
<evidence type="ECO:0000259" key="6">
    <source>
        <dbReference type="PROSITE" id="PS00715"/>
    </source>
</evidence>
<comment type="caution">
    <text evidence="7">The sequence shown here is derived from an EMBL/GenBank/DDBJ whole genome shotgun (WGS) entry which is preliminary data.</text>
</comment>
<dbReference type="GO" id="GO:0016987">
    <property type="term" value="F:sigma factor activity"/>
    <property type="evidence" value="ECO:0007669"/>
    <property type="project" value="UniProtKB-KW"/>
</dbReference>
<keyword evidence="8" id="KW-1185">Reference proteome</keyword>
<evidence type="ECO:0000256" key="2">
    <source>
        <dbReference type="ARBA" id="ARBA00023015"/>
    </source>
</evidence>
<dbReference type="STRING" id="1009370.ALO_15757"/>
<dbReference type="InterPro" id="IPR013325">
    <property type="entry name" value="RNA_pol_sigma_r2"/>
</dbReference>
<evidence type="ECO:0000256" key="3">
    <source>
        <dbReference type="ARBA" id="ARBA00023082"/>
    </source>
</evidence>
<reference evidence="7 8" key="1">
    <citation type="journal article" date="2011" name="EMBO J.">
        <title>Structural diversity of bacterial flagellar motors.</title>
        <authorList>
            <person name="Chen S."/>
            <person name="Beeby M."/>
            <person name="Murphy G.E."/>
            <person name="Leadbetter J.R."/>
            <person name="Hendrixson D.R."/>
            <person name="Briegel A."/>
            <person name="Li Z."/>
            <person name="Shi J."/>
            <person name="Tocheva E.I."/>
            <person name="Muller A."/>
            <person name="Dobro M.J."/>
            <person name="Jensen G.J."/>
        </authorList>
    </citation>
    <scope>NUCLEOTIDE SEQUENCE [LARGE SCALE GENOMIC DNA]</scope>
    <source>
        <strain evidence="7 8">DSM 6540</strain>
    </source>
</reference>
<dbReference type="PROSITE" id="PS00715">
    <property type="entry name" value="SIGMA70_1"/>
    <property type="match status" value="1"/>
</dbReference>
<dbReference type="PANTHER" id="PTHR30376:SF3">
    <property type="entry name" value="RNA POLYMERASE SIGMA FACTOR RPOH"/>
    <property type="match status" value="1"/>
</dbReference>
<dbReference type="SUPFAM" id="SSF88659">
    <property type="entry name" value="Sigma3 and sigma4 domains of RNA polymerase sigma factors"/>
    <property type="match status" value="1"/>
</dbReference>
<gene>
    <name evidence="7" type="ORF">ALO_15757</name>
</gene>
<evidence type="ECO:0000256" key="4">
    <source>
        <dbReference type="ARBA" id="ARBA00023125"/>
    </source>
</evidence>
<organism evidence="7 8">
    <name type="scientific">Acetonema longum DSM 6540</name>
    <dbReference type="NCBI Taxonomy" id="1009370"/>
    <lineage>
        <taxon>Bacteria</taxon>
        <taxon>Bacillati</taxon>
        <taxon>Bacillota</taxon>
        <taxon>Negativicutes</taxon>
        <taxon>Acetonemataceae</taxon>
        <taxon>Acetonema</taxon>
    </lineage>
</organism>
<dbReference type="EMBL" id="AFGF01000157">
    <property type="protein sequence ID" value="EGO62951.1"/>
    <property type="molecule type" value="Genomic_DNA"/>
</dbReference>
<keyword evidence="2" id="KW-0805">Transcription regulation</keyword>
<feature type="domain" description="RNA polymerase sigma-70" evidence="6">
    <location>
        <begin position="63"/>
        <end position="76"/>
    </location>
</feature>
<dbReference type="Gene3D" id="1.20.140.160">
    <property type="match status" value="1"/>
</dbReference>